<dbReference type="AlphaFoldDB" id="A0A8J4ATD7"/>
<organism evidence="2 3">
    <name type="scientific">Volvox africanus</name>
    <dbReference type="NCBI Taxonomy" id="51714"/>
    <lineage>
        <taxon>Eukaryota</taxon>
        <taxon>Viridiplantae</taxon>
        <taxon>Chlorophyta</taxon>
        <taxon>core chlorophytes</taxon>
        <taxon>Chlorophyceae</taxon>
        <taxon>CS clade</taxon>
        <taxon>Chlamydomonadales</taxon>
        <taxon>Volvocaceae</taxon>
        <taxon>Volvox</taxon>
    </lineage>
</organism>
<feature type="compositionally biased region" description="Pro residues" evidence="1">
    <location>
        <begin position="445"/>
        <end position="549"/>
    </location>
</feature>
<feature type="region of interest" description="Disordered" evidence="1">
    <location>
        <begin position="801"/>
        <end position="837"/>
    </location>
</feature>
<name>A0A8J4ATD7_9CHLO</name>
<sequence>MPSAQPHRFKMGCQLTAAAAGATSQGGSNPLLRSRRLIPTTAMLFTALAAALITIGRHAVAQAPVPVDPSNATVASITSGAQLLAALANPAIRVALLRSDVYVSPNDWGPYAVPIVRNNDFAISGMPGMAQTSWPVLDMANARNKIVLGTNVAFTIQYVVLRNFRYTPFLISPGADVVTPTLKDRSARVALLDTIMMLQICWPDFSNATSLAAQVAAANGGRVMLGTASRLAQPGCVNDTSAHPAARCWADRGIYESVVTPGWTINEEGATTVTNYMLYLVRAGFLCEITMAEDCILKYGLLGCFINIISGARPRLPPLPPPPPPPPPRILPSPPLPLPQSPRPPPPRQSLPPPPPPPVPPEPRSPPSPPQSLPPPPPALSPGTGDIPFSPAFPRAPFFPIVPQGVTPPQPPSPRPPLRPRKSPPPSPPSPPSPPAPRRPKVPRKPPSPVPSPPPAPPAPPPRPPSPPSPRPPPSPPPPPPVPPPSPPPPPVTPPAPPAPPPAPPLPPAPPPAPSPPSPPPSPAPSLPPPPVPRPPPPPSPPPPPPSPLPNQNASDVAIIRNGRDLALALANRNKRYGIIVNNILMTFGDWIGLPMPSVLREVDMTLLGTPAPPTAWPTVDLGNTRGKLRLAPEAKLLIQYVVLRNFRTSPFLIAPGFDLLVSPPTGSTAGPVLLAEAAVIFRICWPGLADSRGVPWPALPRPKNDTSRFNLVVQSTAQDGCVNDTAAPPMAQCWVDRGIFQEVLTPAINIDAFGVASDAGYLLGMSRVPYLCEQQMSYECLIELGPLGCYLDMLLKNRPPSPPPPPRLPPSPPVPPPPSLPSLPGPPVIPPGPSLPPMPSPGTPGVVFVFTARDLALALADNSVRFVIVANDIFMDYTAWVGIPSPVIRTQLITVAGNPGQPPSWPQLDLGFVKDKVKLTGAVNIYFQNVVLRNYRDAFDAFDTFSSPGLDLMAKSEFFAGAIVRIQDSALVLPICLPRNVVTLSLSESYRPPLIPGQQLMYVGTPQTDCINSTSGPPMSRCWADRGIYENVATYAASTDIFGRQVLSDYLFYLVHTTYLCELQMTVECVETLGELGCYSFIRSQLAG</sequence>
<feature type="compositionally biased region" description="Pro residues" evidence="1">
    <location>
        <begin position="406"/>
        <end position="437"/>
    </location>
</feature>
<feature type="compositionally biased region" description="Low complexity" evidence="1">
    <location>
        <begin position="388"/>
        <end position="399"/>
    </location>
</feature>
<accession>A0A8J4ATD7</accession>
<evidence type="ECO:0000313" key="3">
    <source>
        <dbReference type="Proteomes" id="UP000747399"/>
    </source>
</evidence>
<protein>
    <submittedName>
        <fullName evidence="2">Uncharacterized protein</fullName>
    </submittedName>
</protein>
<dbReference type="EMBL" id="BNCO01000004">
    <property type="protein sequence ID" value="GIL46660.1"/>
    <property type="molecule type" value="Genomic_DNA"/>
</dbReference>
<gene>
    <name evidence="2" type="ORF">Vafri_3593</name>
</gene>
<keyword evidence="3" id="KW-1185">Reference proteome</keyword>
<comment type="caution">
    <text evidence="2">The sequence shown here is derived from an EMBL/GenBank/DDBJ whole genome shotgun (WGS) entry which is preliminary data.</text>
</comment>
<feature type="region of interest" description="Disordered" evidence="1">
    <location>
        <begin position="317"/>
        <end position="554"/>
    </location>
</feature>
<reference evidence="2" key="1">
    <citation type="journal article" date="2021" name="Proc. Natl. Acad. Sci. U.S.A.">
        <title>Three genomes in the algal genus Volvox reveal the fate of a haploid sex-determining region after a transition to homothallism.</title>
        <authorList>
            <person name="Yamamoto K."/>
            <person name="Hamaji T."/>
            <person name="Kawai-Toyooka H."/>
            <person name="Matsuzaki R."/>
            <person name="Takahashi F."/>
            <person name="Nishimura Y."/>
            <person name="Kawachi M."/>
            <person name="Noguchi H."/>
            <person name="Minakuchi Y."/>
            <person name="Umen J.G."/>
            <person name="Toyoda A."/>
            <person name="Nozaki H."/>
        </authorList>
    </citation>
    <scope>NUCLEOTIDE SEQUENCE</scope>
    <source>
        <strain evidence="2">NIES-3780</strain>
    </source>
</reference>
<feature type="compositionally biased region" description="Pro residues" evidence="1">
    <location>
        <begin position="317"/>
        <end position="380"/>
    </location>
</feature>
<dbReference type="Proteomes" id="UP000747399">
    <property type="component" value="Unassembled WGS sequence"/>
</dbReference>
<evidence type="ECO:0000256" key="1">
    <source>
        <dbReference type="SAM" id="MobiDB-lite"/>
    </source>
</evidence>
<proteinExistence type="predicted"/>
<evidence type="ECO:0000313" key="2">
    <source>
        <dbReference type="EMBL" id="GIL46660.1"/>
    </source>
</evidence>